<dbReference type="Proteomes" id="UP001501495">
    <property type="component" value="Unassembled WGS sequence"/>
</dbReference>
<name>A0ABP7XQI3_9ACTN</name>
<dbReference type="RefSeq" id="WP_344734374.1">
    <property type="nucleotide sequence ID" value="NZ_BAAAZH010000024.1"/>
</dbReference>
<proteinExistence type="predicted"/>
<evidence type="ECO:0000313" key="2">
    <source>
        <dbReference type="Proteomes" id="UP001501495"/>
    </source>
</evidence>
<accession>A0ABP7XQI3</accession>
<keyword evidence="2" id="KW-1185">Reference proteome</keyword>
<gene>
    <name evidence="1" type="ORF">GCM10022215_31080</name>
</gene>
<evidence type="ECO:0000313" key="1">
    <source>
        <dbReference type="EMBL" id="GAA4123930.1"/>
    </source>
</evidence>
<dbReference type="EMBL" id="BAAAZH010000024">
    <property type="protein sequence ID" value="GAA4123930.1"/>
    <property type="molecule type" value="Genomic_DNA"/>
</dbReference>
<protein>
    <submittedName>
        <fullName evidence="1">Uncharacterized protein</fullName>
    </submittedName>
</protein>
<sequence>MFWIVVGALVVLAALAAWAYDRRRGTARVSRRNAAAEQAIAEGQAAARYNDFGPGGAM</sequence>
<comment type="caution">
    <text evidence="1">The sequence shown here is derived from an EMBL/GenBank/DDBJ whole genome shotgun (WGS) entry which is preliminary data.</text>
</comment>
<organism evidence="1 2">
    <name type="scientific">Nocardioides fonticola</name>
    <dbReference type="NCBI Taxonomy" id="450363"/>
    <lineage>
        <taxon>Bacteria</taxon>
        <taxon>Bacillati</taxon>
        <taxon>Actinomycetota</taxon>
        <taxon>Actinomycetes</taxon>
        <taxon>Propionibacteriales</taxon>
        <taxon>Nocardioidaceae</taxon>
        <taxon>Nocardioides</taxon>
    </lineage>
</organism>
<reference evidence="2" key="1">
    <citation type="journal article" date="2019" name="Int. J. Syst. Evol. Microbiol.">
        <title>The Global Catalogue of Microorganisms (GCM) 10K type strain sequencing project: providing services to taxonomists for standard genome sequencing and annotation.</title>
        <authorList>
            <consortium name="The Broad Institute Genomics Platform"/>
            <consortium name="The Broad Institute Genome Sequencing Center for Infectious Disease"/>
            <person name="Wu L."/>
            <person name="Ma J."/>
        </authorList>
    </citation>
    <scope>NUCLEOTIDE SEQUENCE [LARGE SCALE GENOMIC DNA]</scope>
    <source>
        <strain evidence="2">JCM 16703</strain>
    </source>
</reference>